<sequence>MFITKLTAALRFVVWLVTVMVTMPAIAAPVLVSPNVDEIRLGQHSYYLEDPENRLDIGDTHRLAKNHWQPSPSDIPNFGYTDSTYWFRLQFNYSGTEPDRRLLAIDYALLDQVSVYVFKHKVLSREYHTGDTLPFDTRPLTHRDFLFPIAFQPGEETTVFIRVKTQGSTQVPMSLWKEQAYLLSDQTRLISQSIYYGMMIVMVLYNFFLFLSLRERAYLYYVGFVFSFLCMQASMHGVLFQYVFPDLPSLQELFVLFFVPSTMLFSCLFTESLLRLKSYAPRLSQSLRLIIVLSLGCIAGAFVLPYATSTQVSVFLVIPASILIFVSGPIAWYRGHKVARFFTIAWFSLLMGTTAAAMNKYGIIPRNGITEYGLQWGSALEAILLSFALADMLNREREARFKAQHAKLEEARRREIAEQKLIYQATHNATNGFPNVTVFRNRLLDILQSPQPQVRRYIIVMIHLNRFHEINKTLGHLNAEVILQRFSNQLTANLDLLETTVVMETTASGDHCIAHLEGALFASLHWLNDGLDEFVVDIRRFLSKISEPVKYQDMNIDLGLSLSITPNNDESLETWMRNAQIAVELAEAQNDQICVYSPDINPYNERRLRLMGELKTALDSDSLELHYQPQWCYQKQCVTGFEALIRWPHPTLGMVSPDEFIPLAEKTGLIRYVTTWVIDRALKDRKTLLSHRDFKDDESPLHKDIAISVNISAMNLRENDFVQMIQKQIQKYDIDPQHLILEITETSVMQEPEQALSRLKQLSALGVRLSIDDFGIGHSSLSYIKKLPVQEIKIDRSFVMEMDKSRDDAVIVETTLRMCHNLGYKVVAEGIENLQIFKSLEQMTCDYAQGYYLSKPMPLNQVTKWLKSHQVITPQSPQIASQS</sequence>
<dbReference type="Gene3D" id="2.60.40.2380">
    <property type="match status" value="1"/>
</dbReference>
<protein>
    <submittedName>
        <fullName evidence="4">7TM domain sensor-containing signal transduction diguanylate cyclase/phosphodiesterase</fullName>
    </submittedName>
</protein>
<reference evidence="4 5" key="1">
    <citation type="submission" date="2017-05" db="EMBL/GenBank/DDBJ databases">
        <title>Genomic insights into alkan degradation activity of Oleiphilus messinensis.</title>
        <authorList>
            <person name="Kozyavkin S.A."/>
            <person name="Slesarev A.I."/>
            <person name="Golyshin P.N."/>
            <person name="Korzhenkov A."/>
            <person name="Golyshina O.N."/>
            <person name="Toshchakov S.V."/>
        </authorList>
    </citation>
    <scope>NUCLEOTIDE SEQUENCE [LARGE SCALE GENOMIC DNA]</scope>
    <source>
        <strain evidence="4 5">ME102</strain>
    </source>
</reference>
<keyword evidence="5" id="KW-1185">Reference proteome</keyword>
<feature type="domain" description="EAL" evidence="2">
    <location>
        <begin position="607"/>
        <end position="870"/>
    </location>
</feature>
<dbReference type="KEGG" id="ome:OLMES_3357"/>
<dbReference type="Gene3D" id="3.20.20.450">
    <property type="entry name" value="EAL domain"/>
    <property type="match status" value="1"/>
</dbReference>
<dbReference type="SMART" id="SM00052">
    <property type="entry name" value="EAL"/>
    <property type="match status" value="1"/>
</dbReference>
<dbReference type="Pfam" id="PF07695">
    <property type="entry name" value="7TMR-DISM_7TM"/>
    <property type="match status" value="1"/>
</dbReference>
<dbReference type="GO" id="GO:0071111">
    <property type="term" value="F:cyclic-guanylate-specific phosphodiesterase activity"/>
    <property type="evidence" value="ECO:0007669"/>
    <property type="project" value="InterPro"/>
</dbReference>
<dbReference type="Pfam" id="PF00563">
    <property type="entry name" value="EAL"/>
    <property type="match status" value="1"/>
</dbReference>
<dbReference type="AlphaFoldDB" id="A0A1Y0IC94"/>
<dbReference type="InterPro" id="IPR029787">
    <property type="entry name" value="Nucleotide_cyclase"/>
</dbReference>
<evidence type="ECO:0000259" key="3">
    <source>
        <dbReference type="PROSITE" id="PS50887"/>
    </source>
</evidence>
<feature type="transmembrane region" description="Helical" evidence="1">
    <location>
        <begin position="312"/>
        <end position="332"/>
    </location>
</feature>
<dbReference type="SUPFAM" id="SSF55073">
    <property type="entry name" value="Nucleotide cyclase"/>
    <property type="match status" value="1"/>
</dbReference>
<dbReference type="PROSITE" id="PS50883">
    <property type="entry name" value="EAL"/>
    <property type="match status" value="1"/>
</dbReference>
<dbReference type="EMBL" id="CP021425">
    <property type="protein sequence ID" value="ARU57396.1"/>
    <property type="molecule type" value="Genomic_DNA"/>
</dbReference>
<keyword evidence="1" id="KW-0812">Transmembrane</keyword>
<gene>
    <name evidence="4" type="ORF">OLMES_3357</name>
</gene>
<dbReference type="PANTHER" id="PTHR33121">
    <property type="entry name" value="CYCLIC DI-GMP PHOSPHODIESTERASE PDEF"/>
    <property type="match status" value="1"/>
</dbReference>
<organism evidence="4 5">
    <name type="scientific">Oleiphilus messinensis</name>
    <dbReference type="NCBI Taxonomy" id="141451"/>
    <lineage>
        <taxon>Bacteria</taxon>
        <taxon>Pseudomonadati</taxon>
        <taxon>Pseudomonadota</taxon>
        <taxon>Gammaproteobacteria</taxon>
        <taxon>Oceanospirillales</taxon>
        <taxon>Oleiphilaceae</taxon>
        <taxon>Oleiphilus</taxon>
    </lineage>
</organism>
<name>A0A1Y0IC94_9GAMM</name>
<evidence type="ECO:0000313" key="4">
    <source>
        <dbReference type="EMBL" id="ARU57396.1"/>
    </source>
</evidence>
<proteinExistence type="predicted"/>
<dbReference type="Pfam" id="PF07696">
    <property type="entry name" value="7TMR-DISMED2"/>
    <property type="match status" value="1"/>
</dbReference>
<feature type="transmembrane region" description="Helical" evidence="1">
    <location>
        <begin position="193"/>
        <end position="211"/>
    </location>
</feature>
<evidence type="ECO:0000256" key="1">
    <source>
        <dbReference type="SAM" id="Phobius"/>
    </source>
</evidence>
<dbReference type="InterPro" id="IPR011623">
    <property type="entry name" value="7TMR_DISM_rcpt_extracell_dom1"/>
</dbReference>
<feature type="transmembrane region" description="Helical" evidence="1">
    <location>
        <begin position="286"/>
        <end position="306"/>
    </location>
</feature>
<dbReference type="InterPro" id="IPR001633">
    <property type="entry name" value="EAL_dom"/>
</dbReference>
<feature type="domain" description="GGDEF" evidence="3">
    <location>
        <begin position="455"/>
        <end position="598"/>
    </location>
</feature>
<dbReference type="InterPro" id="IPR035919">
    <property type="entry name" value="EAL_sf"/>
</dbReference>
<dbReference type="Proteomes" id="UP000196027">
    <property type="component" value="Chromosome"/>
</dbReference>
<dbReference type="InterPro" id="IPR050706">
    <property type="entry name" value="Cyclic-di-GMP_PDE-like"/>
</dbReference>
<evidence type="ECO:0000313" key="5">
    <source>
        <dbReference type="Proteomes" id="UP000196027"/>
    </source>
</evidence>
<feature type="transmembrane region" description="Helical" evidence="1">
    <location>
        <begin position="344"/>
        <end position="364"/>
    </location>
</feature>
<dbReference type="PANTHER" id="PTHR33121:SF71">
    <property type="entry name" value="OXYGEN SENSOR PROTEIN DOSP"/>
    <property type="match status" value="1"/>
</dbReference>
<feature type="transmembrane region" description="Helical" evidence="1">
    <location>
        <begin position="254"/>
        <end position="274"/>
    </location>
</feature>
<dbReference type="SUPFAM" id="SSF141868">
    <property type="entry name" value="EAL domain-like"/>
    <property type="match status" value="1"/>
</dbReference>
<keyword evidence="1" id="KW-1133">Transmembrane helix</keyword>
<accession>A0A1Y0IC94</accession>
<dbReference type="InterPro" id="IPR043128">
    <property type="entry name" value="Rev_trsase/Diguanyl_cyclase"/>
</dbReference>
<dbReference type="CDD" id="cd01948">
    <property type="entry name" value="EAL"/>
    <property type="match status" value="1"/>
</dbReference>
<dbReference type="InterPro" id="IPR000160">
    <property type="entry name" value="GGDEF_dom"/>
</dbReference>
<keyword evidence="1" id="KW-0472">Membrane</keyword>
<dbReference type="OrthoDB" id="6279314at2"/>
<dbReference type="PROSITE" id="PS50887">
    <property type="entry name" value="GGDEF"/>
    <property type="match status" value="1"/>
</dbReference>
<dbReference type="Gene3D" id="3.30.70.270">
    <property type="match status" value="1"/>
</dbReference>
<dbReference type="SMART" id="SM00267">
    <property type="entry name" value="GGDEF"/>
    <property type="match status" value="1"/>
</dbReference>
<feature type="transmembrane region" description="Helical" evidence="1">
    <location>
        <begin position="218"/>
        <end position="242"/>
    </location>
</feature>
<dbReference type="InterPro" id="IPR011622">
    <property type="entry name" value="7TMR_DISM_rcpt_extracell_dom2"/>
</dbReference>
<dbReference type="Pfam" id="PF00990">
    <property type="entry name" value="GGDEF"/>
    <property type="match status" value="1"/>
</dbReference>
<dbReference type="RefSeq" id="WP_087462296.1">
    <property type="nucleotide sequence ID" value="NZ_CP021425.1"/>
</dbReference>
<evidence type="ECO:0000259" key="2">
    <source>
        <dbReference type="PROSITE" id="PS50883"/>
    </source>
</evidence>